<dbReference type="InterPro" id="IPR050738">
    <property type="entry name" value="Sulfatase"/>
</dbReference>
<gene>
    <name evidence="4" type="ORF">S12H4_37007</name>
</gene>
<reference evidence="4" key="1">
    <citation type="journal article" date="2014" name="Front. Microbiol.">
        <title>High frequency of phylogenetically diverse reductive dehalogenase-homologous genes in deep subseafloor sedimentary metagenomes.</title>
        <authorList>
            <person name="Kawai M."/>
            <person name="Futagami T."/>
            <person name="Toyoda A."/>
            <person name="Takaki Y."/>
            <person name="Nishi S."/>
            <person name="Hori S."/>
            <person name="Arai W."/>
            <person name="Tsubouchi T."/>
            <person name="Morono Y."/>
            <person name="Uchiyama I."/>
            <person name="Ito T."/>
            <person name="Fujiyama A."/>
            <person name="Inagaki F."/>
            <person name="Takami H."/>
        </authorList>
    </citation>
    <scope>NUCLEOTIDE SEQUENCE</scope>
    <source>
        <strain evidence="4">Expedition CK06-06</strain>
    </source>
</reference>
<dbReference type="InterPro" id="IPR017850">
    <property type="entry name" value="Alkaline_phosphatase_core_sf"/>
</dbReference>
<proteinExistence type="inferred from homology"/>
<sequence length="104" mass="11232">MVDDAGYADFGFMGSKDLETPNIDKLADRGVVFTDAHVTATVCSPSRAGLITGRYQERFGHECNIPPYGLGMDSTEVTLANVLKDAGYATAIFGKWHLSLSPPY</sequence>
<dbReference type="GO" id="GO:0004065">
    <property type="term" value="F:arylsulfatase activity"/>
    <property type="evidence" value="ECO:0007669"/>
    <property type="project" value="TreeGrafter"/>
</dbReference>
<protein>
    <recommendedName>
        <fullName evidence="3">Sulfatase N-terminal domain-containing protein</fullName>
    </recommendedName>
</protein>
<dbReference type="Gene3D" id="3.40.720.10">
    <property type="entry name" value="Alkaline Phosphatase, subunit A"/>
    <property type="match status" value="1"/>
</dbReference>
<evidence type="ECO:0000313" key="4">
    <source>
        <dbReference type="EMBL" id="GAI95758.1"/>
    </source>
</evidence>
<feature type="domain" description="Sulfatase N-terminal" evidence="3">
    <location>
        <begin position="1"/>
        <end position="100"/>
    </location>
</feature>
<dbReference type="EMBL" id="BARW01022115">
    <property type="protein sequence ID" value="GAI95758.1"/>
    <property type="molecule type" value="Genomic_DNA"/>
</dbReference>
<evidence type="ECO:0000256" key="2">
    <source>
        <dbReference type="ARBA" id="ARBA00022801"/>
    </source>
</evidence>
<comment type="similarity">
    <text evidence="1">Belongs to the sulfatase family.</text>
</comment>
<organism evidence="4">
    <name type="scientific">marine sediment metagenome</name>
    <dbReference type="NCBI Taxonomy" id="412755"/>
    <lineage>
        <taxon>unclassified sequences</taxon>
        <taxon>metagenomes</taxon>
        <taxon>ecological metagenomes</taxon>
    </lineage>
</organism>
<feature type="non-terminal residue" evidence="4">
    <location>
        <position position="104"/>
    </location>
</feature>
<dbReference type="InterPro" id="IPR000917">
    <property type="entry name" value="Sulfatase_N"/>
</dbReference>
<keyword evidence="2" id="KW-0378">Hydrolase</keyword>
<name>X1SS38_9ZZZZ</name>
<dbReference type="PANTHER" id="PTHR42693">
    <property type="entry name" value="ARYLSULFATASE FAMILY MEMBER"/>
    <property type="match status" value="1"/>
</dbReference>
<evidence type="ECO:0000259" key="3">
    <source>
        <dbReference type="Pfam" id="PF00884"/>
    </source>
</evidence>
<dbReference type="Pfam" id="PF00884">
    <property type="entry name" value="Sulfatase"/>
    <property type="match status" value="1"/>
</dbReference>
<evidence type="ECO:0000256" key="1">
    <source>
        <dbReference type="ARBA" id="ARBA00008779"/>
    </source>
</evidence>
<dbReference type="PANTHER" id="PTHR42693:SF53">
    <property type="entry name" value="ENDO-4-O-SULFATASE"/>
    <property type="match status" value="1"/>
</dbReference>
<accession>X1SS38</accession>
<dbReference type="AlphaFoldDB" id="X1SS38"/>
<comment type="caution">
    <text evidence="4">The sequence shown here is derived from an EMBL/GenBank/DDBJ whole genome shotgun (WGS) entry which is preliminary data.</text>
</comment>
<dbReference type="SUPFAM" id="SSF53649">
    <property type="entry name" value="Alkaline phosphatase-like"/>
    <property type="match status" value="1"/>
</dbReference>